<keyword evidence="2" id="KW-1185">Reference proteome</keyword>
<sequence>MSSPVALTTTYHTDTYPAISPTSPALTQFGETILITGGAAELASASRIIIVGRRDASLEESVVKLRNEFKTTEFITRQGDIGSDDSITFLWEFLHSQNIFVHVLVLNAAYVSERILYSEGAAKLFGKSGFKWDSFALPADFSVWAASPEAYRLHGRYVWPHWDVNELRADSDIQKQLQGKGVHESRSRRIAYFR</sequence>
<dbReference type="Gene3D" id="3.40.50.720">
    <property type="entry name" value="NAD(P)-binding Rossmann-like Domain"/>
    <property type="match status" value="1"/>
</dbReference>
<evidence type="ECO:0000313" key="1">
    <source>
        <dbReference type="EMBL" id="KAF9060515.1"/>
    </source>
</evidence>
<name>A0A9P5PE55_9AGAR</name>
<organism evidence="1 2">
    <name type="scientific">Rhodocollybia butyracea</name>
    <dbReference type="NCBI Taxonomy" id="206335"/>
    <lineage>
        <taxon>Eukaryota</taxon>
        <taxon>Fungi</taxon>
        <taxon>Dikarya</taxon>
        <taxon>Basidiomycota</taxon>
        <taxon>Agaricomycotina</taxon>
        <taxon>Agaricomycetes</taxon>
        <taxon>Agaricomycetidae</taxon>
        <taxon>Agaricales</taxon>
        <taxon>Marasmiineae</taxon>
        <taxon>Omphalotaceae</taxon>
        <taxon>Rhodocollybia</taxon>
    </lineage>
</organism>
<dbReference type="SUPFAM" id="SSF51735">
    <property type="entry name" value="NAD(P)-binding Rossmann-fold domains"/>
    <property type="match status" value="1"/>
</dbReference>
<proteinExistence type="predicted"/>
<protein>
    <submittedName>
        <fullName evidence="1">Uncharacterized protein</fullName>
    </submittedName>
</protein>
<evidence type="ECO:0000313" key="2">
    <source>
        <dbReference type="Proteomes" id="UP000772434"/>
    </source>
</evidence>
<reference evidence="1" key="1">
    <citation type="submission" date="2020-11" db="EMBL/GenBank/DDBJ databases">
        <authorList>
            <consortium name="DOE Joint Genome Institute"/>
            <person name="Ahrendt S."/>
            <person name="Riley R."/>
            <person name="Andreopoulos W."/>
            <person name="Labutti K."/>
            <person name="Pangilinan J."/>
            <person name="Ruiz-Duenas F.J."/>
            <person name="Barrasa J.M."/>
            <person name="Sanchez-Garcia M."/>
            <person name="Camarero S."/>
            <person name="Miyauchi S."/>
            <person name="Serrano A."/>
            <person name="Linde D."/>
            <person name="Babiker R."/>
            <person name="Drula E."/>
            <person name="Ayuso-Fernandez I."/>
            <person name="Pacheco R."/>
            <person name="Padilla G."/>
            <person name="Ferreira P."/>
            <person name="Barriuso J."/>
            <person name="Kellner H."/>
            <person name="Castanera R."/>
            <person name="Alfaro M."/>
            <person name="Ramirez L."/>
            <person name="Pisabarro A.G."/>
            <person name="Kuo A."/>
            <person name="Tritt A."/>
            <person name="Lipzen A."/>
            <person name="He G."/>
            <person name="Yan M."/>
            <person name="Ng V."/>
            <person name="Cullen D."/>
            <person name="Martin F."/>
            <person name="Rosso M.-N."/>
            <person name="Henrissat B."/>
            <person name="Hibbett D."/>
            <person name="Martinez A.T."/>
            <person name="Grigoriev I.V."/>
        </authorList>
    </citation>
    <scope>NUCLEOTIDE SEQUENCE</scope>
    <source>
        <strain evidence="1">AH 40177</strain>
    </source>
</reference>
<comment type="caution">
    <text evidence="1">The sequence shown here is derived from an EMBL/GenBank/DDBJ whole genome shotgun (WGS) entry which is preliminary data.</text>
</comment>
<dbReference type="EMBL" id="JADNRY010000240">
    <property type="protein sequence ID" value="KAF9060515.1"/>
    <property type="molecule type" value="Genomic_DNA"/>
</dbReference>
<dbReference type="Proteomes" id="UP000772434">
    <property type="component" value="Unassembled WGS sequence"/>
</dbReference>
<dbReference type="OrthoDB" id="1933717at2759"/>
<gene>
    <name evidence="1" type="ORF">BDP27DRAFT_1407085</name>
</gene>
<dbReference type="AlphaFoldDB" id="A0A9P5PE55"/>
<accession>A0A9P5PE55</accession>
<dbReference type="InterPro" id="IPR036291">
    <property type="entry name" value="NAD(P)-bd_dom_sf"/>
</dbReference>